<dbReference type="InterPro" id="IPR018490">
    <property type="entry name" value="cNMP-bd_dom_sf"/>
</dbReference>
<evidence type="ECO:0000256" key="2">
    <source>
        <dbReference type="ARBA" id="ARBA00022475"/>
    </source>
</evidence>
<evidence type="ECO:0000256" key="5">
    <source>
        <dbReference type="ARBA" id="ARBA00023136"/>
    </source>
</evidence>
<dbReference type="Pfam" id="PF00027">
    <property type="entry name" value="cNMP_binding"/>
    <property type="match status" value="1"/>
</dbReference>
<proteinExistence type="inferred from homology"/>
<comment type="subcellular location">
    <subcellularLocation>
        <location evidence="6">Cell inner membrane</location>
        <topology evidence="6">Multi-pass membrane protein</topology>
    </subcellularLocation>
    <subcellularLocation>
        <location evidence="1">Cell membrane</location>
        <topology evidence="1">Multi-pass membrane protein</topology>
    </subcellularLocation>
</comment>
<dbReference type="Gene3D" id="2.30.30.60">
    <property type="match status" value="1"/>
</dbReference>
<dbReference type="PANTHER" id="PTHR30221:SF1">
    <property type="entry name" value="SMALL-CONDUCTANCE MECHANOSENSITIVE CHANNEL"/>
    <property type="match status" value="1"/>
</dbReference>
<organism evidence="8 9">
    <name type="scientific">Dechloromonas denitrificans</name>
    <dbReference type="NCBI Taxonomy" id="281362"/>
    <lineage>
        <taxon>Bacteria</taxon>
        <taxon>Pseudomonadati</taxon>
        <taxon>Pseudomonadota</taxon>
        <taxon>Betaproteobacteria</taxon>
        <taxon>Rhodocyclales</taxon>
        <taxon>Azonexaceae</taxon>
        <taxon>Dechloromonas</taxon>
    </lineage>
</organism>
<comment type="subunit">
    <text evidence="6">Homoheptamer.</text>
</comment>
<dbReference type="PROSITE" id="PS50042">
    <property type="entry name" value="CNMP_BINDING_3"/>
    <property type="match status" value="1"/>
</dbReference>
<protein>
    <recommendedName>
        <fullName evidence="6">Small-conductance mechanosensitive channel</fullName>
    </recommendedName>
</protein>
<evidence type="ECO:0000256" key="4">
    <source>
        <dbReference type="ARBA" id="ARBA00022989"/>
    </source>
</evidence>
<feature type="transmembrane region" description="Helical" evidence="6">
    <location>
        <begin position="12"/>
        <end position="29"/>
    </location>
</feature>
<keyword evidence="9" id="KW-1185">Reference proteome</keyword>
<keyword evidence="6" id="KW-0407">Ion channel</keyword>
<feature type="transmembrane region" description="Helical" evidence="6">
    <location>
        <begin position="101"/>
        <end position="120"/>
    </location>
</feature>
<dbReference type="SUPFAM" id="SSF51206">
    <property type="entry name" value="cAMP-binding domain-like"/>
    <property type="match status" value="1"/>
</dbReference>
<dbReference type="Proteomes" id="UP000070186">
    <property type="component" value="Unassembled WGS sequence"/>
</dbReference>
<comment type="similarity">
    <text evidence="6">Belongs to the MscS (TC 1.A.23) family.</text>
</comment>
<dbReference type="InterPro" id="IPR006685">
    <property type="entry name" value="MscS_channel_2nd"/>
</dbReference>
<evidence type="ECO:0000313" key="9">
    <source>
        <dbReference type="Proteomes" id="UP000070186"/>
    </source>
</evidence>
<feature type="domain" description="Cyclic nucleotide-binding" evidence="7">
    <location>
        <begin position="348"/>
        <end position="468"/>
    </location>
</feature>
<keyword evidence="6" id="KW-0813">Transport</keyword>
<gene>
    <name evidence="8" type="ORF">AT959_09780</name>
</gene>
<dbReference type="InterPro" id="IPR023408">
    <property type="entry name" value="MscS_beta-dom_sf"/>
</dbReference>
<reference evidence="8 9" key="1">
    <citation type="submission" date="2015-12" db="EMBL/GenBank/DDBJ databases">
        <title>Nitrous oxide reduction kinetics distinguish bacteria harboring typical versus atypical NosZ.</title>
        <authorList>
            <person name="Yoon S."/>
            <person name="Nissen S."/>
            <person name="Park D."/>
            <person name="Sanford R.A."/>
            <person name="Loeffler F.E."/>
        </authorList>
    </citation>
    <scope>NUCLEOTIDE SEQUENCE [LARGE SCALE GENOMIC DNA]</scope>
    <source>
        <strain evidence="8 9">ATCC BAA-841</strain>
    </source>
</reference>
<keyword evidence="6" id="KW-0406">Ion transport</keyword>
<dbReference type="AlphaFoldDB" id="A0A133XJ78"/>
<comment type="caution">
    <text evidence="8">The sequence shown here is derived from an EMBL/GenBank/DDBJ whole genome shotgun (WGS) entry which is preliminary data.</text>
</comment>
<keyword evidence="4 6" id="KW-1133">Transmembrane helix</keyword>
<dbReference type="GO" id="GO:0008381">
    <property type="term" value="F:mechanosensitive monoatomic ion channel activity"/>
    <property type="evidence" value="ECO:0007669"/>
    <property type="project" value="InterPro"/>
</dbReference>
<dbReference type="Pfam" id="PF00924">
    <property type="entry name" value="MS_channel_2nd"/>
    <property type="match status" value="1"/>
</dbReference>
<keyword evidence="3 6" id="KW-0812">Transmembrane</keyword>
<dbReference type="EMBL" id="LODL01000019">
    <property type="protein sequence ID" value="KXB30987.1"/>
    <property type="molecule type" value="Genomic_DNA"/>
</dbReference>
<dbReference type="SMART" id="SM00100">
    <property type="entry name" value="cNMP"/>
    <property type="match status" value="1"/>
</dbReference>
<comment type="function">
    <text evidence="6">Mechanosensitive channel that participates in the regulation of osmotic pressure changes within the cell, opening in response to stretch forces in the membrane lipid bilayer, without the need for other proteins. Contributes to normal resistance to hypoosmotic shock. Forms an ion channel of 1.0 nanosiemens conductance with a slight preference for anions.</text>
</comment>
<dbReference type="RefSeq" id="WP_066882787.1">
    <property type="nucleotide sequence ID" value="NZ_LODL01000019.1"/>
</dbReference>
<dbReference type="STRING" id="281362.AT959_09780"/>
<dbReference type="PANTHER" id="PTHR30221">
    <property type="entry name" value="SMALL-CONDUCTANCE MECHANOSENSITIVE CHANNEL"/>
    <property type="match status" value="1"/>
</dbReference>
<dbReference type="InterPro" id="IPR014710">
    <property type="entry name" value="RmlC-like_jellyroll"/>
</dbReference>
<keyword evidence="6" id="KW-0997">Cell inner membrane</keyword>
<dbReference type="SUPFAM" id="SSF82689">
    <property type="entry name" value="Mechanosensitive channel protein MscS (YggB), C-terminal domain"/>
    <property type="match status" value="1"/>
</dbReference>
<evidence type="ECO:0000259" key="7">
    <source>
        <dbReference type="PROSITE" id="PS50042"/>
    </source>
</evidence>
<evidence type="ECO:0000256" key="6">
    <source>
        <dbReference type="RuleBase" id="RU369025"/>
    </source>
</evidence>
<dbReference type="Gene3D" id="2.60.120.10">
    <property type="entry name" value="Jelly Rolls"/>
    <property type="match status" value="1"/>
</dbReference>
<dbReference type="InterPro" id="IPR010920">
    <property type="entry name" value="LSM_dom_sf"/>
</dbReference>
<dbReference type="GO" id="GO:0005886">
    <property type="term" value="C:plasma membrane"/>
    <property type="evidence" value="ECO:0007669"/>
    <property type="project" value="UniProtKB-SubCell"/>
</dbReference>
<dbReference type="InterPro" id="IPR045275">
    <property type="entry name" value="MscS_archaea/bacteria_type"/>
</dbReference>
<evidence type="ECO:0000256" key="1">
    <source>
        <dbReference type="ARBA" id="ARBA00004651"/>
    </source>
</evidence>
<dbReference type="InterPro" id="IPR000595">
    <property type="entry name" value="cNMP-bd_dom"/>
</dbReference>
<accession>A0A133XJ78</accession>
<keyword evidence="2" id="KW-1003">Cell membrane</keyword>
<name>A0A133XJ78_9RHOO</name>
<feature type="transmembrane region" description="Helical" evidence="6">
    <location>
        <begin position="36"/>
        <end position="57"/>
    </location>
</feature>
<sequence length="507" mass="56482">MLSIPYLSAEAPYATIAIVVALLFILRPLKAMRRSLINTSVFFSACLLGDLLAGLMLSEHRLSAVAHLLRQMSIFGEGLAVIRFIGLAWFNVALPRVHLRISGILADILVIIGYIGWAFFRLNQSGVELTHLFATSAILTAVLAISMQDTLGNLLGGLALQMDNSLEIGDWIKIDDLSGQVTDIQWRYTAIVTRNGEKAIVPNSQLMKGRYYVLCDKNAEYPAWRRSIEFNIDLAVPPGRLIRLIESDLAAATIPHVAQTPPPNCVLMSFGPGYAHYVLRYWLLDAKLDDPTDSEVRSHVLATLQRSGIRLATDDHIIHLVKEGTAHRETVQNRELKRRLQAIASIELFARLSDSEKQHLAEHLINAPFARGDILTRQGAIAHWLYIIVDGEVEAWWQPPEGPRRLLEKRGPGSVFGEIGLMTGAPRRATVVATSDVEAYRLDKDGFQEIIRQRPELADSLSATLASRLRRFDDLERGYQAGRDEQARQTQGSAAIGKKIREFFGLD</sequence>
<dbReference type="InterPro" id="IPR011066">
    <property type="entry name" value="MscS_channel_C_sf"/>
</dbReference>
<evidence type="ECO:0000313" key="8">
    <source>
        <dbReference type="EMBL" id="KXB30987.1"/>
    </source>
</evidence>
<feature type="transmembrane region" description="Helical" evidence="6">
    <location>
        <begin position="72"/>
        <end position="94"/>
    </location>
</feature>
<evidence type="ECO:0000256" key="3">
    <source>
        <dbReference type="ARBA" id="ARBA00022692"/>
    </source>
</evidence>
<keyword evidence="5 6" id="KW-0472">Membrane</keyword>
<dbReference type="SUPFAM" id="SSF50182">
    <property type="entry name" value="Sm-like ribonucleoproteins"/>
    <property type="match status" value="1"/>
</dbReference>
<dbReference type="CDD" id="cd00038">
    <property type="entry name" value="CAP_ED"/>
    <property type="match status" value="1"/>
</dbReference>